<dbReference type="InterPro" id="IPR001878">
    <property type="entry name" value="Znf_CCHC"/>
</dbReference>
<feature type="region of interest" description="Disordered" evidence="2">
    <location>
        <begin position="294"/>
        <end position="327"/>
    </location>
</feature>
<dbReference type="InterPro" id="IPR036875">
    <property type="entry name" value="Znf_CCHC_sf"/>
</dbReference>
<dbReference type="PROSITE" id="PS50158">
    <property type="entry name" value="ZF_CCHC"/>
    <property type="match status" value="1"/>
</dbReference>
<dbReference type="PANTHER" id="PTHR33223">
    <property type="entry name" value="CCHC-TYPE DOMAIN-CONTAINING PROTEIN"/>
    <property type="match status" value="1"/>
</dbReference>
<evidence type="ECO:0000256" key="2">
    <source>
        <dbReference type="SAM" id="MobiDB-lite"/>
    </source>
</evidence>
<evidence type="ECO:0000256" key="1">
    <source>
        <dbReference type="PROSITE-ProRule" id="PRU00047"/>
    </source>
</evidence>
<comment type="caution">
    <text evidence="4">The sequence shown here is derived from an EMBL/GenBank/DDBJ whole genome shotgun (WGS) entry which is preliminary data.</text>
</comment>
<dbReference type="InterPro" id="IPR005162">
    <property type="entry name" value="Retrotrans_gag_dom"/>
</dbReference>
<organism evidence="4 5">
    <name type="scientific">Rhizopus oryzae</name>
    <name type="common">Mucormycosis agent</name>
    <name type="synonym">Rhizopus arrhizus var. delemar</name>
    <dbReference type="NCBI Taxonomy" id="64495"/>
    <lineage>
        <taxon>Eukaryota</taxon>
        <taxon>Fungi</taxon>
        <taxon>Fungi incertae sedis</taxon>
        <taxon>Mucoromycota</taxon>
        <taxon>Mucoromycotina</taxon>
        <taxon>Mucoromycetes</taxon>
        <taxon>Mucorales</taxon>
        <taxon>Mucorineae</taxon>
        <taxon>Rhizopodaceae</taxon>
        <taxon>Rhizopus</taxon>
    </lineage>
</organism>
<feature type="compositionally biased region" description="Basic and acidic residues" evidence="2">
    <location>
        <begin position="311"/>
        <end position="327"/>
    </location>
</feature>
<dbReference type="PANTHER" id="PTHR33223:SF6">
    <property type="entry name" value="CCHC-TYPE DOMAIN-CONTAINING PROTEIN"/>
    <property type="match status" value="1"/>
</dbReference>
<dbReference type="Proteomes" id="UP000716291">
    <property type="component" value="Unassembled WGS sequence"/>
</dbReference>
<feature type="compositionally biased region" description="Polar residues" evidence="2">
    <location>
        <begin position="1"/>
        <end position="25"/>
    </location>
</feature>
<gene>
    <name evidence="4" type="ORF">G6F64_012808</name>
</gene>
<reference evidence="4" key="1">
    <citation type="journal article" date="2020" name="Microb. Genom.">
        <title>Genetic diversity of clinical and environmental Mucorales isolates obtained from an investigation of mucormycosis cases among solid organ transplant recipients.</title>
        <authorList>
            <person name="Nguyen M.H."/>
            <person name="Kaul D."/>
            <person name="Muto C."/>
            <person name="Cheng S.J."/>
            <person name="Richter R.A."/>
            <person name="Bruno V.M."/>
            <person name="Liu G."/>
            <person name="Beyhan S."/>
            <person name="Sundermann A.J."/>
            <person name="Mounaud S."/>
            <person name="Pasculle A.W."/>
            <person name="Nierman W.C."/>
            <person name="Driscoll E."/>
            <person name="Cumbie R."/>
            <person name="Clancy C.J."/>
            <person name="Dupont C.L."/>
        </authorList>
    </citation>
    <scope>NUCLEOTIDE SEQUENCE</scope>
    <source>
        <strain evidence="4">GL11</strain>
    </source>
</reference>
<dbReference type="SMART" id="SM00343">
    <property type="entry name" value="ZnF_C2HC"/>
    <property type="match status" value="1"/>
</dbReference>
<dbReference type="Gene3D" id="4.10.60.10">
    <property type="entry name" value="Zinc finger, CCHC-type"/>
    <property type="match status" value="1"/>
</dbReference>
<evidence type="ECO:0000259" key="3">
    <source>
        <dbReference type="PROSITE" id="PS50158"/>
    </source>
</evidence>
<keyword evidence="1" id="KW-0479">Metal-binding</keyword>
<evidence type="ECO:0000313" key="4">
    <source>
        <dbReference type="EMBL" id="KAG1299682.1"/>
    </source>
</evidence>
<accession>A0A9P6WX45</accession>
<keyword evidence="1" id="KW-0862">Zinc</keyword>
<dbReference type="GO" id="GO:0003676">
    <property type="term" value="F:nucleic acid binding"/>
    <property type="evidence" value="ECO:0007669"/>
    <property type="project" value="InterPro"/>
</dbReference>
<proteinExistence type="predicted"/>
<keyword evidence="5" id="KW-1185">Reference proteome</keyword>
<dbReference type="Pfam" id="PF03732">
    <property type="entry name" value="Retrotrans_gag"/>
    <property type="match status" value="1"/>
</dbReference>
<dbReference type="GO" id="GO:0008270">
    <property type="term" value="F:zinc ion binding"/>
    <property type="evidence" value="ECO:0007669"/>
    <property type="project" value="UniProtKB-KW"/>
</dbReference>
<dbReference type="AlphaFoldDB" id="A0A9P6WX45"/>
<feature type="region of interest" description="Disordered" evidence="2">
    <location>
        <begin position="1"/>
        <end position="27"/>
    </location>
</feature>
<dbReference type="Pfam" id="PF00098">
    <property type="entry name" value="zf-CCHC"/>
    <property type="match status" value="1"/>
</dbReference>
<evidence type="ECO:0000313" key="5">
    <source>
        <dbReference type="Proteomes" id="UP000716291"/>
    </source>
</evidence>
<keyword evidence="1" id="KW-0863">Zinc-finger</keyword>
<dbReference type="SUPFAM" id="SSF57756">
    <property type="entry name" value="Retrovirus zinc finger-like domains"/>
    <property type="match status" value="1"/>
</dbReference>
<dbReference type="EMBL" id="JAANQT010004293">
    <property type="protein sequence ID" value="KAG1299682.1"/>
    <property type="molecule type" value="Genomic_DNA"/>
</dbReference>
<sequence length="327" mass="36462">MAYNSNNDNGLLKTTRSPFDPSQRTHGGKKVLRFLNDPRNFSGEIENNGGRLEGLSAAALTWWKRMDRIRVSADLSDEEILLVAGDHLTGKAELWWNVLGFQYQTWAEFSAAFKKQYAADQEDVWWQELYSLKQRAGESIDDLSLRMRELLVLLNNRVDSFHVRVFLGAINPVIACEIEKRDLPKTLDMAIVEAKKIERSLNKYGAASMDGASFRSLPVTGGNQGVGEDNVSVSTMTALMKELEQMRINIVQLQNERQRGPYPRPFNTGAVSGCFYCKEEGHRKVDCPKLRNMGGVPVSGSNAVPLGGGSKPEKGEVSFSGKDSERL</sequence>
<name>A0A9P6WX45_RHIOR</name>
<feature type="domain" description="CCHC-type" evidence="3">
    <location>
        <begin position="274"/>
        <end position="289"/>
    </location>
</feature>
<protein>
    <recommendedName>
        <fullName evidence="3">CCHC-type domain-containing protein</fullName>
    </recommendedName>
</protein>